<feature type="transmembrane region" description="Helical" evidence="13">
    <location>
        <begin position="138"/>
        <end position="160"/>
    </location>
</feature>
<feature type="transmembrane region" description="Helical" evidence="13">
    <location>
        <begin position="54"/>
        <end position="79"/>
    </location>
</feature>
<comment type="caution">
    <text evidence="14">The sequence shown here is derived from an EMBL/GenBank/DDBJ whole genome shotgun (WGS) entry which is preliminary data.</text>
</comment>
<feature type="transmembrane region" description="Helical" evidence="13">
    <location>
        <begin position="172"/>
        <end position="191"/>
    </location>
</feature>
<feature type="transmembrane region" description="Helical" evidence="13">
    <location>
        <begin position="332"/>
        <end position="354"/>
    </location>
</feature>
<evidence type="ECO:0000256" key="1">
    <source>
        <dbReference type="ARBA" id="ARBA00003408"/>
    </source>
</evidence>
<dbReference type="Proteomes" id="UP000746471">
    <property type="component" value="Unassembled WGS sequence"/>
</dbReference>
<dbReference type="PIRSF" id="PIRSF006603">
    <property type="entry name" value="DinF"/>
    <property type="match status" value="1"/>
</dbReference>
<dbReference type="InterPro" id="IPR002528">
    <property type="entry name" value="MATE_fam"/>
</dbReference>
<dbReference type="Pfam" id="PF01554">
    <property type="entry name" value="MatE"/>
    <property type="match status" value="2"/>
</dbReference>
<feature type="transmembrane region" description="Helical" evidence="13">
    <location>
        <begin position="100"/>
        <end position="126"/>
    </location>
</feature>
<proteinExistence type="inferred from homology"/>
<gene>
    <name evidence="14" type="ORF">KHM83_01430</name>
</gene>
<evidence type="ECO:0000256" key="10">
    <source>
        <dbReference type="ARBA" id="ARBA00023065"/>
    </source>
</evidence>
<evidence type="ECO:0000256" key="5">
    <source>
        <dbReference type="ARBA" id="ARBA00022448"/>
    </source>
</evidence>
<dbReference type="RefSeq" id="WP_213235118.1">
    <property type="nucleotide sequence ID" value="NZ_JAHBCL010000002.1"/>
</dbReference>
<comment type="similarity">
    <text evidence="3">Belongs to the multi antimicrobial extrusion (MATE) (TC 2.A.66.1) family.</text>
</comment>
<organism evidence="14 15">
    <name type="scientific">Fusibacter paucivorans</name>
    <dbReference type="NCBI Taxonomy" id="76009"/>
    <lineage>
        <taxon>Bacteria</taxon>
        <taxon>Bacillati</taxon>
        <taxon>Bacillota</taxon>
        <taxon>Clostridia</taxon>
        <taxon>Eubacteriales</taxon>
        <taxon>Eubacteriales Family XII. Incertae Sedis</taxon>
        <taxon>Fusibacter</taxon>
    </lineage>
</organism>
<dbReference type="PANTHER" id="PTHR43298:SF2">
    <property type="entry name" value="FMN_FAD EXPORTER YEEO-RELATED"/>
    <property type="match status" value="1"/>
</dbReference>
<protein>
    <recommendedName>
        <fullName evidence="4">Probable multidrug resistance protein NorM</fullName>
    </recommendedName>
    <alternativeName>
        <fullName evidence="12">Multidrug-efflux transporter</fullName>
    </alternativeName>
</protein>
<accession>A0ABS5PMQ4</accession>
<keyword evidence="9 13" id="KW-1133">Transmembrane helix</keyword>
<evidence type="ECO:0000256" key="13">
    <source>
        <dbReference type="SAM" id="Phobius"/>
    </source>
</evidence>
<dbReference type="InterPro" id="IPR048279">
    <property type="entry name" value="MdtK-like"/>
</dbReference>
<dbReference type="NCBIfam" id="TIGR00797">
    <property type="entry name" value="matE"/>
    <property type="match status" value="1"/>
</dbReference>
<keyword evidence="10" id="KW-0406">Ion transport</keyword>
<evidence type="ECO:0000313" key="15">
    <source>
        <dbReference type="Proteomes" id="UP000746471"/>
    </source>
</evidence>
<evidence type="ECO:0000256" key="6">
    <source>
        <dbReference type="ARBA" id="ARBA00022449"/>
    </source>
</evidence>
<sequence>MKPVNEYLQKNDRRSLFALMFALAWPTVMEQFLETIVQYIDTGMVGQIGANASAAVGLSTSLTWLIISPMFAMGIALLAMMAKAVGENDAKKAQAVAHQAVFVVIVLGVVEGVLAITLSGYVPAWMGADKVIQKDAAMYFKIICMPMIFRAAIIVFANVIRATGDTKTPLKINLMVNVLNIILNFFMIYGTREISVFGTVYRIWGADMGTTGAAIGTAISLTLGGILMTVAFFRRSLSRMSFKHIAYNAGMMRQSIKLGLPIALNKTITSLGYVVFAGLVSSMGAVIFAAHTIATVAEMAFYIPGYGMQTATSTMVGYTLGKRDAETFMRIVKMTLAVVVGIMIGSSLILFFGAEAVMRCFTSDEAVIALGATVLKMIAFSEPFFAAAIVLEGVYNGLGKTKIPFFIETCCMWGVRIIPVWVIVNMPGASLQKVWLCMILDNLIKTALLGRGIFRGGRGKAIFKKMCETV</sequence>
<feature type="transmembrane region" description="Helical" evidence="13">
    <location>
        <begin position="271"/>
        <end position="293"/>
    </location>
</feature>
<dbReference type="PANTHER" id="PTHR43298">
    <property type="entry name" value="MULTIDRUG RESISTANCE PROTEIN NORM-RELATED"/>
    <property type="match status" value="1"/>
</dbReference>
<dbReference type="CDD" id="cd13137">
    <property type="entry name" value="MATE_NorM_like"/>
    <property type="match status" value="1"/>
</dbReference>
<feature type="transmembrane region" description="Helical" evidence="13">
    <location>
        <begin position="403"/>
        <end position="424"/>
    </location>
</feature>
<dbReference type="InterPro" id="IPR050222">
    <property type="entry name" value="MATE_MdtK"/>
</dbReference>
<comment type="function">
    <text evidence="1">Multidrug efflux pump.</text>
</comment>
<evidence type="ECO:0000256" key="7">
    <source>
        <dbReference type="ARBA" id="ARBA00022475"/>
    </source>
</evidence>
<dbReference type="EMBL" id="JAHBCL010000002">
    <property type="protein sequence ID" value="MBS7525332.1"/>
    <property type="molecule type" value="Genomic_DNA"/>
</dbReference>
<reference evidence="14 15" key="1">
    <citation type="submission" date="2021-05" db="EMBL/GenBank/DDBJ databases">
        <title>Fusibacter ferrireducens sp. nov., an anaerobic, sulfur- and Fe-reducing bacterium isolated from the mangrove sediment.</title>
        <authorList>
            <person name="Qiu D."/>
        </authorList>
    </citation>
    <scope>NUCLEOTIDE SEQUENCE [LARGE SCALE GENOMIC DNA]</scope>
    <source>
        <strain evidence="14 15">DSM 12116</strain>
    </source>
</reference>
<keyword evidence="5" id="KW-0813">Transport</keyword>
<feature type="transmembrane region" description="Helical" evidence="13">
    <location>
        <begin position="366"/>
        <end position="391"/>
    </location>
</feature>
<keyword evidence="6" id="KW-0050">Antiport</keyword>
<evidence type="ECO:0000256" key="11">
    <source>
        <dbReference type="ARBA" id="ARBA00023136"/>
    </source>
</evidence>
<keyword evidence="11 13" id="KW-0472">Membrane</keyword>
<keyword evidence="15" id="KW-1185">Reference proteome</keyword>
<evidence type="ECO:0000313" key="14">
    <source>
        <dbReference type="EMBL" id="MBS7525332.1"/>
    </source>
</evidence>
<evidence type="ECO:0000256" key="2">
    <source>
        <dbReference type="ARBA" id="ARBA00004651"/>
    </source>
</evidence>
<name>A0ABS5PMQ4_9FIRM</name>
<evidence type="ECO:0000256" key="3">
    <source>
        <dbReference type="ARBA" id="ARBA00010199"/>
    </source>
</evidence>
<comment type="subcellular location">
    <subcellularLocation>
        <location evidence="2">Cell membrane</location>
        <topology evidence="2">Multi-pass membrane protein</topology>
    </subcellularLocation>
</comment>
<keyword evidence="7" id="KW-1003">Cell membrane</keyword>
<evidence type="ECO:0000256" key="9">
    <source>
        <dbReference type="ARBA" id="ARBA00022989"/>
    </source>
</evidence>
<evidence type="ECO:0000256" key="12">
    <source>
        <dbReference type="ARBA" id="ARBA00031636"/>
    </source>
</evidence>
<feature type="transmembrane region" description="Helical" evidence="13">
    <location>
        <begin position="211"/>
        <end position="233"/>
    </location>
</feature>
<evidence type="ECO:0000256" key="8">
    <source>
        <dbReference type="ARBA" id="ARBA00022692"/>
    </source>
</evidence>
<keyword evidence="8 13" id="KW-0812">Transmembrane</keyword>
<evidence type="ECO:0000256" key="4">
    <source>
        <dbReference type="ARBA" id="ARBA00020268"/>
    </source>
</evidence>